<accession>A0AAN5CDL5</accession>
<evidence type="ECO:0000313" key="1">
    <source>
        <dbReference type="EMBL" id="GMR38824.1"/>
    </source>
</evidence>
<name>A0AAN5CDL5_9BILA</name>
<proteinExistence type="predicted"/>
<dbReference type="AlphaFoldDB" id="A0AAN5CDL5"/>
<sequence length="111" mass="12289">FATAIRCYLGDHSPGSLRFKIEFDCNADYFSSEYCLTEINSDKSKWLSCAGKGECDESKLICARDIDLDGGSQICCCKGDLCNDDPDVHFQKTALPPLPQQPRAQSRNADD</sequence>
<dbReference type="SUPFAM" id="SSF57302">
    <property type="entry name" value="Snake toxin-like"/>
    <property type="match status" value="1"/>
</dbReference>
<dbReference type="InterPro" id="IPR045860">
    <property type="entry name" value="Snake_toxin-like_sf"/>
</dbReference>
<gene>
    <name evidence="1" type="ORF">PMAYCL1PPCAC_09019</name>
</gene>
<comment type="caution">
    <text evidence="1">The sequence shown here is derived from an EMBL/GenBank/DDBJ whole genome shotgun (WGS) entry which is preliminary data.</text>
</comment>
<protein>
    <submittedName>
        <fullName evidence="1">Uncharacterized protein</fullName>
    </submittedName>
</protein>
<feature type="non-terminal residue" evidence="1">
    <location>
        <position position="1"/>
    </location>
</feature>
<dbReference type="Proteomes" id="UP001328107">
    <property type="component" value="Unassembled WGS sequence"/>
</dbReference>
<evidence type="ECO:0000313" key="2">
    <source>
        <dbReference type="Proteomes" id="UP001328107"/>
    </source>
</evidence>
<reference evidence="2" key="1">
    <citation type="submission" date="2022-10" db="EMBL/GenBank/DDBJ databases">
        <title>Genome assembly of Pristionchus species.</title>
        <authorList>
            <person name="Yoshida K."/>
            <person name="Sommer R.J."/>
        </authorList>
    </citation>
    <scope>NUCLEOTIDE SEQUENCE [LARGE SCALE GENOMIC DNA]</scope>
    <source>
        <strain evidence="2">RS5460</strain>
    </source>
</reference>
<keyword evidence="2" id="KW-1185">Reference proteome</keyword>
<dbReference type="EMBL" id="BTRK01000002">
    <property type="protein sequence ID" value="GMR38824.1"/>
    <property type="molecule type" value="Genomic_DNA"/>
</dbReference>
<organism evidence="1 2">
    <name type="scientific">Pristionchus mayeri</name>
    <dbReference type="NCBI Taxonomy" id="1317129"/>
    <lineage>
        <taxon>Eukaryota</taxon>
        <taxon>Metazoa</taxon>
        <taxon>Ecdysozoa</taxon>
        <taxon>Nematoda</taxon>
        <taxon>Chromadorea</taxon>
        <taxon>Rhabditida</taxon>
        <taxon>Rhabditina</taxon>
        <taxon>Diplogasteromorpha</taxon>
        <taxon>Diplogasteroidea</taxon>
        <taxon>Neodiplogasteridae</taxon>
        <taxon>Pristionchus</taxon>
    </lineage>
</organism>